<dbReference type="Proteomes" id="UP001492380">
    <property type="component" value="Unassembled WGS sequence"/>
</dbReference>
<sequence length="295" mass="33442">MISEHEQSIPAFAQSMVPQTFDQWLAEVGDSIRLDADNHEGFQDQPQLTTASVPTTQLVGAWHEESGPQSTFRPLVPYPLPPSTTSDLQLNQAFEERKYLAEEAKPTTMNPEQKSTQNPPIQHSASERSLKRKRIEEKTHAFDAKGTNLAIEHPQRISLEHEKSSSLYVHRYPEGRTITYNDKGKSSGFYMFTVDRCKCKSVKIQRPDPAHSEHQIAVNQLLHLSTKGETWRTSWDVRFAGAEAPRLSGKQPRWISEARFTQVVTSSTFQTKMENDIKKDAAAIVDFLRNYSGTT</sequence>
<comment type="caution">
    <text evidence="2">The sequence shown here is derived from an EMBL/GenBank/DDBJ whole genome shotgun (WGS) entry which is preliminary data.</text>
</comment>
<proteinExistence type="predicted"/>
<feature type="region of interest" description="Disordered" evidence="1">
    <location>
        <begin position="103"/>
        <end position="132"/>
    </location>
</feature>
<evidence type="ECO:0000256" key="1">
    <source>
        <dbReference type="SAM" id="MobiDB-lite"/>
    </source>
</evidence>
<evidence type="ECO:0000313" key="2">
    <source>
        <dbReference type="EMBL" id="KAK8246966.1"/>
    </source>
</evidence>
<accession>A0ABR1Z4J3</accession>
<reference evidence="2 3" key="1">
    <citation type="submission" date="2024-04" db="EMBL/GenBank/DDBJ databases">
        <title>Phyllosticta paracitricarpa is synonymous to the EU quarantine fungus P. citricarpa based on phylogenomic analyses.</title>
        <authorList>
            <consortium name="Lawrence Berkeley National Laboratory"/>
            <person name="Van Ingen-Buijs V.A."/>
            <person name="Van Westerhoven A.C."/>
            <person name="Haridas S."/>
            <person name="Skiadas P."/>
            <person name="Martin F."/>
            <person name="Groenewald J.Z."/>
            <person name="Crous P.W."/>
            <person name="Seidl M.F."/>
        </authorList>
    </citation>
    <scope>NUCLEOTIDE SEQUENCE [LARGE SCALE GENOMIC DNA]</scope>
    <source>
        <strain evidence="2 3">CBS 123374</strain>
    </source>
</reference>
<evidence type="ECO:0000313" key="3">
    <source>
        <dbReference type="Proteomes" id="UP001492380"/>
    </source>
</evidence>
<feature type="compositionally biased region" description="Polar residues" evidence="1">
    <location>
        <begin position="107"/>
        <end position="124"/>
    </location>
</feature>
<organism evidence="2 3">
    <name type="scientific">Phyllosticta capitalensis</name>
    <dbReference type="NCBI Taxonomy" id="121624"/>
    <lineage>
        <taxon>Eukaryota</taxon>
        <taxon>Fungi</taxon>
        <taxon>Dikarya</taxon>
        <taxon>Ascomycota</taxon>
        <taxon>Pezizomycotina</taxon>
        <taxon>Dothideomycetes</taxon>
        <taxon>Dothideomycetes incertae sedis</taxon>
        <taxon>Botryosphaeriales</taxon>
        <taxon>Phyllostictaceae</taxon>
        <taxon>Phyllosticta</taxon>
    </lineage>
</organism>
<protein>
    <submittedName>
        <fullName evidence="2">Uncharacterized protein</fullName>
    </submittedName>
</protein>
<dbReference type="EMBL" id="JBBWRZ010000001">
    <property type="protein sequence ID" value="KAK8246966.1"/>
    <property type="molecule type" value="Genomic_DNA"/>
</dbReference>
<name>A0ABR1Z4J3_9PEZI</name>
<keyword evidence="3" id="KW-1185">Reference proteome</keyword>
<gene>
    <name evidence="2" type="ORF">HDK90DRAFT_473190</name>
</gene>